<dbReference type="EMBL" id="CAJOBR010008475">
    <property type="protein sequence ID" value="CAF4879809.1"/>
    <property type="molecule type" value="Genomic_DNA"/>
</dbReference>
<dbReference type="AlphaFoldDB" id="A0A821TU19"/>
<evidence type="ECO:0000256" key="1">
    <source>
        <dbReference type="SAM" id="MobiDB-lite"/>
    </source>
</evidence>
<dbReference type="PANTHER" id="PTHR47302:SF1">
    <property type="entry name" value="STERILE ALPHA MOTIF DOMAIN-CONTAINING PROTEIN 3"/>
    <property type="match status" value="1"/>
</dbReference>
<feature type="compositionally biased region" description="Low complexity" evidence="1">
    <location>
        <begin position="328"/>
        <end position="339"/>
    </location>
</feature>
<accession>A0A821TU19</accession>
<organism evidence="2 3">
    <name type="scientific">Rotaria socialis</name>
    <dbReference type="NCBI Taxonomy" id="392032"/>
    <lineage>
        <taxon>Eukaryota</taxon>
        <taxon>Metazoa</taxon>
        <taxon>Spiralia</taxon>
        <taxon>Gnathifera</taxon>
        <taxon>Rotifera</taxon>
        <taxon>Eurotatoria</taxon>
        <taxon>Bdelloidea</taxon>
        <taxon>Philodinida</taxon>
        <taxon>Philodinidae</taxon>
        <taxon>Rotaria</taxon>
    </lineage>
</organism>
<name>A0A821TU19_9BILA</name>
<dbReference type="InterPro" id="IPR042812">
    <property type="entry name" value="SAMD3"/>
</dbReference>
<dbReference type="Proteomes" id="UP000663848">
    <property type="component" value="Unassembled WGS sequence"/>
</dbReference>
<evidence type="ECO:0000313" key="2">
    <source>
        <dbReference type="EMBL" id="CAF4879809.1"/>
    </source>
</evidence>
<feature type="region of interest" description="Disordered" evidence="1">
    <location>
        <begin position="799"/>
        <end position="879"/>
    </location>
</feature>
<feature type="compositionally biased region" description="Basic residues" evidence="1">
    <location>
        <begin position="868"/>
        <end position="879"/>
    </location>
</feature>
<reference evidence="2" key="1">
    <citation type="submission" date="2021-02" db="EMBL/GenBank/DDBJ databases">
        <authorList>
            <person name="Nowell W R."/>
        </authorList>
    </citation>
    <scope>NUCLEOTIDE SEQUENCE</scope>
</reference>
<protein>
    <submittedName>
        <fullName evidence="2">Uncharacterized protein</fullName>
    </submittedName>
</protein>
<feature type="non-terminal residue" evidence="2">
    <location>
        <position position="1"/>
    </location>
</feature>
<proteinExistence type="predicted"/>
<feature type="compositionally biased region" description="Polar residues" evidence="1">
    <location>
        <begin position="815"/>
        <end position="829"/>
    </location>
</feature>
<gene>
    <name evidence="2" type="ORF">QYT958_LOCUS29271</name>
</gene>
<evidence type="ECO:0000313" key="3">
    <source>
        <dbReference type="Proteomes" id="UP000663848"/>
    </source>
</evidence>
<dbReference type="PANTHER" id="PTHR47302">
    <property type="entry name" value="STERILE ALPHA MOTIF DOMAIN-CONTAINING PROTEIN 3"/>
    <property type="match status" value="1"/>
</dbReference>
<feature type="region of interest" description="Disordered" evidence="1">
    <location>
        <begin position="746"/>
        <end position="770"/>
    </location>
</feature>
<feature type="region of interest" description="Disordered" evidence="1">
    <location>
        <begin position="318"/>
        <end position="362"/>
    </location>
</feature>
<sequence length="879" mass="101694">KQNDFHSAEPKIVRYTNAELLRKSWLPYLDSLTTRFQSLMVHHLPQVVISKVHFVTEYSRVIGANGPATHFWCMRFEGKHLYFKQLAIRSLNFKNPAFTLIKRHQLRQCLMLSNKNYYNIFTETISLKTIKYSQLSIPVQRLFKQNDINQTIFDECKRIHYKNVVIMKQSVFIEKLLYVEEEPRFVYILHLLNIQNTWKAVVEHLQVVGFNEKIWSYEVEFRGTLDLLDFDKFLCILPHGLDIYYVREEEIDGSMLAKLPFDELRVLFPKLKDRVLFTEKLDLLIKGSKSIENEQLESESALNACSKQTFDKCTASQTTASTKDSLDDPLLSSNDMSNDTFDTTSNVDDKTNEDENDGSEELQQNLPLDFTLVSLPEELEEIINENELIKLRGHTNHRRILLNFVFKVVFNTYNILYPKAHDYFLITHALLKALKIPTTDTNAANEWHEAIKQKFKNERRLLQKISPMVQGKKEKFGKGSGRSAKKSEVLSAERKHENMIYVSTIMDECDIEQLVTTMKEGIRNGTIHSDTLNTLWKKTFGYRRLFIRSHTTNEVLEKFPGYSYPCLMFEEVKMIENVDIENNVSKLLPRLFDKLPNNSLFIMDLLPIRIIKLLCKQFHQSVSHILVDNEPLVPTPCIKVSNEKFELYLDWQVVAETRNPTTALSLLLSLYNVFEVKFAKNNHTSRLLNGVFFQNGEDLGKNLRILLNSWHFTFEDRIKKLQIQTTNTIAYVDKRTTSELQLHPQTITTKTVHSPTRSNIEGEESSQSPQSMTLIIDEQEEQLHDYSLIQIDEPEKIDVPIETIPPPPKHPVNEPTPNTKTKSNDSSGIKHTVLKDVTNGEASTAPVKSRKRKVASLPEAKKVSSRLAAKRSRKGVSSF</sequence>
<comment type="caution">
    <text evidence="2">The sequence shown here is derived from an EMBL/GenBank/DDBJ whole genome shotgun (WGS) entry which is preliminary data.</text>
</comment>
<feature type="compositionally biased region" description="Acidic residues" evidence="1">
    <location>
        <begin position="351"/>
        <end position="360"/>
    </location>
</feature>